<dbReference type="Proteomes" id="UP000182841">
    <property type="component" value="Unassembled WGS sequence"/>
</dbReference>
<protein>
    <submittedName>
        <fullName evidence="2">Uncharacterized protein</fullName>
    </submittedName>
</protein>
<proteinExistence type="predicted"/>
<dbReference type="AlphaFoldDB" id="A0A1H9U0M0"/>
<dbReference type="EMBL" id="FOGO01000007">
    <property type="protein sequence ID" value="SES02976.1"/>
    <property type="molecule type" value="Genomic_DNA"/>
</dbReference>
<accession>A0A1H9U0M0</accession>
<organism evidence="2 3">
    <name type="scientific">Streptomyces qinglanensis</name>
    <dbReference type="NCBI Taxonomy" id="943816"/>
    <lineage>
        <taxon>Bacteria</taxon>
        <taxon>Bacillati</taxon>
        <taxon>Actinomycetota</taxon>
        <taxon>Actinomycetes</taxon>
        <taxon>Kitasatosporales</taxon>
        <taxon>Streptomycetaceae</taxon>
        <taxon>Streptomyces</taxon>
    </lineage>
</organism>
<reference evidence="3" key="1">
    <citation type="submission" date="2016-10" db="EMBL/GenBank/DDBJ databases">
        <authorList>
            <person name="Varghese N."/>
            <person name="Submissions S."/>
        </authorList>
    </citation>
    <scope>NUCLEOTIDE SEQUENCE [LARGE SCALE GENOMIC DNA]</scope>
    <source>
        <strain evidence="3">CGMCC 4.6825</strain>
    </source>
</reference>
<evidence type="ECO:0000313" key="2">
    <source>
        <dbReference type="EMBL" id="SES02976.1"/>
    </source>
</evidence>
<sequence>MHALILSADPEDDEPTQPAEDADCGSGQGCGGDR</sequence>
<evidence type="ECO:0000256" key="1">
    <source>
        <dbReference type="SAM" id="MobiDB-lite"/>
    </source>
</evidence>
<evidence type="ECO:0000313" key="3">
    <source>
        <dbReference type="Proteomes" id="UP000182841"/>
    </source>
</evidence>
<feature type="region of interest" description="Disordered" evidence="1">
    <location>
        <begin position="1"/>
        <end position="34"/>
    </location>
</feature>
<keyword evidence="3" id="KW-1185">Reference proteome</keyword>
<gene>
    <name evidence="2" type="ORF">SAMN05421870_107190</name>
</gene>
<name>A0A1H9U0M0_9ACTN</name>
<feature type="compositionally biased region" description="Acidic residues" evidence="1">
    <location>
        <begin position="9"/>
        <end position="23"/>
    </location>
</feature>